<dbReference type="OrthoDB" id="3941538at2759"/>
<dbReference type="EMBL" id="KN831982">
    <property type="protein sequence ID" value="KIO02280.1"/>
    <property type="molecule type" value="Genomic_DNA"/>
</dbReference>
<evidence type="ECO:0000313" key="2">
    <source>
        <dbReference type="EMBL" id="KIO02280.1"/>
    </source>
</evidence>
<dbReference type="Proteomes" id="UP000054217">
    <property type="component" value="Unassembled WGS sequence"/>
</dbReference>
<feature type="transmembrane region" description="Helical" evidence="1">
    <location>
        <begin position="427"/>
        <end position="446"/>
    </location>
</feature>
<feature type="transmembrane region" description="Helical" evidence="1">
    <location>
        <begin position="296"/>
        <end position="313"/>
    </location>
</feature>
<sequence length="480" mass="53878">MSAPPPDQQDEGCPLLPQRSLRRRRPAVFPAVGRLKDAIAANRDIPEFDVHPGERMAFLTLVHIHLYRSCFPPTDRSKDLTSLWTSAKDIASLANDTENRLLVLWSEYLDTNPPLQEIQSVLWSEFPSQPESVQLLRVVDSFFADNVPPAFLTQPIIQATMMATWRMGLRCSDDSRHQGWQRFDTLTSPRAIHFLHLLGHLIFVGTLAHYLLYPPSFITSFSYRWYGARETFILVIAASSLVAPWSIYSLSYLLAFLGFLLTLPSAPLPGSLAFTFLHMALMVHVVSLHFPYPPSIVYLLYPSTFAPLSTLLIQGTLRILLPTTVFILPALLLASYLVSASLADSTFHPSNLNPAPMDTRASFSLLFLLVIGLFLFASFMSFSAAEMSIVTTGEPWDRYTPAVGKLARKRFYCTVVRYTGRVFSPPFNLLPLPLIILTFVRSMFGYPQVPIVKKVEIIIWRVSVGLLGAVVASIWLWGSI</sequence>
<feature type="transmembrane region" description="Helical" evidence="1">
    <location>
        <begin position="363"/>
        <end position="382"/>
    </location>
</feature>
<dbReference type="InParanoid" id="A0A0C3NN33"/>
<keyword evidence="1" id="KW-0812">Transmembrane</keyword>
<feature type="transmembrane region" description="Helical" evidence="1">
    <location>
        <begin position="458"/>
        <end position="478"/>
    </location>
</feature>
<organism evidence="2 3">
    <name type="scientific">Pisolithus tinctorius Marx 270</name>
    <dbReference type="NCBI Taxonomy" id="870435"/>
    <lineage>
        <taxon>Eukaryota</taxon>
        <taxon>Fungi</taxon>
        <taxon>Dikarya</taxon>
        <taxon>Basidiomycota</taxon>
        <taxon>Agaricomycotina</taxon>
        <taxon>Agaricomycetes</taxon>
        <taxon>Agaricomycetidae</taxon>
        <taxon>Boletales</taxon>
        <taxon>Sclerodermatineae</taxon>
        <taxon>Pisolithaceae</taxon>
        <taxon>Pisolithus</taxon>
    </lineage>
</organism>
<evidence type="ECO:0000256" key="1">
    <source>
        <dbReference type="SAM" id="Phobius"/>
    </source>
</evidence>
<accession>A0A0C3NN33</accession>
<dbReference type="HOGENOM" id="CLU_547496_0_0_1"/>
<evidence type="ECO:0000313" key="3">
    <source>
        <dbReference type="Proteomes" id="UP000054217"/>
    </source>
</evidence>
<protein>
    <submittedName>
        <fullName evidence="2">Uncharacterized protein</fullName>
    </submittedName>
</protein>
<gene>
    <name evidence="2" type="ORF">M404DRAFT_1002294</name>
</gene>
<feature type="transmembrane region" description="Helical" evidence="1">
    <location>
        <begin position="325"/>
        <end position="343"/>
    </location>
</feature>
<feature type="transmembrane region" description="Helical" evidence="1">
    <location>
        <begin position="191"/>
        <end position="212"/>
    </location>
</feature>
<reference evidence="2 3" key="1">
    <citation type="submission" date="2014-04" db="EMBL/GenBank/DDBJ databases">
        <authorList>
            <consortium name="DOE Joint Genome Institute"/>
            <person name="Kuo A."/>
            <person name="Kohler A."/>
            <person name="Costa M.D."/>
            <person name="Nagy L.G."/>
            <person name="Floudas D."/>
            <person name="Copeland A."/>
            <person name="Barry K.W."/>
            <person name="Cichocki N."/>
            <person name="Veneault-Fourrey C."/>
            <person name="LaButti K."/>
            <person name="Lindquist E.A."/>
            <person name="Lipzen A."/>
            <person name="Lundell T."/>
            <person name="Morin E."/>
            <person name="Murat C."/>
            <person name="Sun H."/>
            <person name="Tunlid A."/>
            <person name="Henrissat B."/>
            <person name="Grigoriev I.V."/>
            <person name="Hibbett D.S."/>
            <person name="Martin F."/>
            <person name="Nordberg H.P."/>
            <person name="Cantor M.N."/>
            <person name="Hua S.X."/>
        </authorList>
    </citation>
    <scope>NUCLEOTIDE SEQUENCE [LARGE SCALE GENOMIC DNA]</scope>
    <source>
        <strain evidence="2 3">Marx 270</strain>
    </source>
</reference>
<name>A0A0C3NN33_PISTI</name>
<keyword evidence="1" id="KW-0472">Membrane</keyword>
<reference evidence="3" key="2">
    <citation type="submission" date="2015-01" db="EMBL/GenBank/DDBJ databases">
        <title>Evolutionary Origins and Diversification of the Mycorrhizal Mutualists.</title>
        <authorList>
            <consortium name="DOE Joint Genome Institute"/>
            <consortium name="Mycorrhizal Genomics Consortium"/>
            <person name="Kohler A."/>
            <person name="Kuo A."/>
            <person name="Nagy L.G."/>
            <person name="Floudas D."/>
            <person name="Copeland A."/>
            <person name="Barry K.W."/>
            <person name="Cichocki N."/>
            <person name="Veneault-Fourrey C."/>
            <person name="LaButti K."/>
            <person name="Lindquist E.A."/>
            <person name="Lipzen A."/>
            <person name="Lundell T."/>
            <person name="Morin E."/>
            <person name="Murat C."/>
            <person name="Riley R."/>
            <person name="Ohm R."/>
            <person name="Sun H."/>
            <person name="Tunlid A."/>
            <person name="Henrissat B."/>
            <person name="Grigoriev I.V."/>
            <person name="Hibbett D.S."/>
            <person name="Martin F."/>
        </authorList>
    </citation>
    <scope>NUCLEOTIDE SEQUENCE [LARGE SCALE GENOMIC DNA]</scope>
    <source>
        <strain evidence="3">Marx 270</strain>
    </source>
</reference>
<dbReference type="AlphaFoldDB" id="A0A0C3NN33"/>
<keyword evidence="1" id="KW-1133">Transmembrane helix</keyword>
<feature type="transmembrane region" description="Helical" evidence="1">
    <location>
        <begin position="232"/>
        <end position="260"/>
    </location>
</feature>
<proteinExistence type="predicted"/>
<feature type="transmembrane region" description="Helical" evidence="1">
    <location>
        <begin position="272"/>
        <end position="290"/>
    </location>
</feature>
<keyword evidence="3" id="KW-1185">Reference proteome</keyword>